<feature type="compositionally biased region" description="Low complexity" evidence="1">
    <location>
        <begin position="7"/>
        <end position="19"/>
    </location>
</feature>
<accession>A0A699Y382</accession>
<reference evidence="2" key="1">
    <citation type="journal article" date="2019" name="Sci. Rep.">
        <title>Draft genome of Tanacetum cinerariifolium, the natural source of mosquito coil.</title>
        <authorList>
            <person name="Yamashiro T."/>
            <person name="Shiraishi A."/>
            <person name="Satake H."/>
            <person name="Nakayama K."/>
        </authorList>
    </citation>
    <scope>NUCLEOTIDE SEQUENCE</scope>
</reference>
<organism evidence="2">
    <name type="scientific">Tanacetum cinerariifolium</name>
    <name type="common">Dalmatian daisy</name>
    <name type="synonym">Chrysanthemum cinerariifolium</name>
    <dbReference type="NCBI Taxonomy" id="118510"/>
    <lineage>
        <taxon>Eukaryota</taxon>
        <taxon>Viridiplantae</taxon>
        <taxon>Streptophyta</taxon>
        <taxon>Embryophyta</taxon>
        <taxon>Tracheophyta</taxon>
        <taxon>Spermatophyta</taxon>
        <taxon>Magnoliopsida</taxon>
        <taxon>eudicotyledons</taxon>
        <taxon>Gunneridae</taxon>
        <taxon>Pentapetalae</taxon>
        <taxon>asterids</taxon>
        <taxon>campanulids</taxon>
        <taxon>Asterales</taxon>
        <taxon>Asteraceae</taxon>
        <taxon>Asteroideae</taxon>
        <taxon>Anthemideae</taxon>
        <taxon>Anthemidinae</taxon>
        <taxon>Tanacetum</taxon>
    </lineage>
</organism>
<proteinExistence type="predicted"/>
<sequence>TRIVMANPNPEDPNVPNEGVPEEDPYHLLDYDEEEDPEMEIEEEEPEEEP</sequence>
<feature type="region of interest" description="Disordered" evidence="1">
    <location>
        <begin position="1"/>
        <end position="50"/>
    </location>
</feature>
<feature type="compositionally biased region" description="Acidic residues" evidence="1">
    <location>
        <begin position="31"/>
        <end position="50"/>
    </location>
</feature>
<comment type="caution">
    <text evidence="2">The sequence shown here is derived from an EMBL/GenBank/DDBJ whole genome shotgun (WGS) entry which is preliminary data.</text>
</comment>
<gene>
    <name evidence="2" type="ORF">Tci_935977</name>
</gene>
<dbReference type="EMBL" id="BKCJ012014625">
    <property type="protein sequence ID" value="GFD64008.1"/>
    <property type="molecule type" value="Genomic_DNA"/>
</dbReference>
<evidence type="ECO:0000313" key="2">
    <source>
        <dbReference type="EMBL" id="GFD64008.1"/>
    </source>
</evidence>
<evidence type="ECO:0000256" key="1">
    <source>
        <dbReference type="SAM" id="MobiDB-lite"/>
    </source>
</evidence>
<feature type="non-terminal residue" evidence="2">
    <location>
        <position position="50"/>
    </location>
</feature>
<feature type="non-terminal residue" evidence="2">
    <location>
        <position position="1"/>
    </location>
</feature>
<dbReference type="AlphaFoldDB" id="A0A699Y382"/>
<protein>
    <submittedName>
        <fullName evidence="2">Uncharacterized protein</fullName>
    </submittedName>
</protein>
<name>A0A699Y382_TANCI</name>